<keyword evidence="1" id="KW-0175">Coiled coil</keyword>
<proteinExistence type="predicted"/>
<reference evidence="2" key="2">
    <citation type="submission" date="2021-04" db="EMBL/GenBank/DDBJ databases">
        <authorList>
            <person name="Gilroy R."/>
        </authorList>
    </citation>
    <scope>NUCLEOTIDE SEQUENCE</scope>
    <source>
        <strain evidence="2">ChiGjej1B1-1692</strain>
    </source>
</reference>
<evidence type="ECO:0000313" key="2">
    <source>
        <dbReference type="EMBL" id="HJC37694.1"/>
    </source>
</evidence>
<protein>
    <submittedName>
        <fullName evidence="2">Uncharacterized protein</fullName>
    </submittedName>
</protein>
<dbReference type="AlphaFoldDB" id="A0A9D2SX85"/>
<sequence length="94" mass="10520">MKITFKKQEEERIKQQLLQLKEENENLEIKRAEGKGSGDVADDLTAILDAGAVIRDSLSILIQSTVDCLEYYSEGITSADELSAMITSGRWTLR</sequence>
<gene>
    <name evidence="2" type="ORF">H9757_01305</name>
</gene>
<evidence type="ECO:0000313" key="3">
    <source>
        <dbReference type="Proteomes" id="UP000823894"/>
    </source>
</evidence>
<comment type="caution">
    <text evidence="2">The sequence shown here is derived from an EMBL/GenBank/DDBJ whole genome shotgun (WGS) entry which is preliminary data.</text>
</comment>
<dbReference type="EMBL" id="DWWK01000015">
    <property type="protein sequence ID" value="HJC37694.1"/>
    <property type="molecule type" value="Genomic_DNA"/>
</dbReference>
<name>A0A9D2SX85_9FIRM</name>
<reference evidence="2" key="1">
    <citation type="journal article" date="2021" name="PeerJ">
        <title>Extensive microbial diversity within the chicken gut microbiome revealed by metagenomics and culture.</title>
        <authorList>
            <person name="Gilroy R."/>
            <person name="Ravi A."/>
            <person name="Getino M."/>
            <person name="Pursley I."/>
            <person name="Horton D.L."/>
            <person name="Alikhan N.F."/>
            <person name="Baker D."/>
            <person name="Gharbi K."/>
            <person name="Hall N."/>
            <person name="Watson M."/>
            <person name="Adriaenssens E.M."/>
            <person name="Foster-Nyarko E."/>
            <person name="Jarju S."/>
            <person name="Secka A."/>
            <person name="Antonio M."/>
            <person name="Oren A."/>
            <person name="Chaudhuri R.R."/>
            <person name="La Ragione R."/>
            <person name="Hildebrand F."/>
            <person name="Pallen M.J."/>
        </authorList>
    </citation>
    <scope>NUCLEOTIDE SEQUENCE</scope>
    <source>
        <strain evidence="2">ChiGjej1B1-1692</strain>
    </source>
</reference>
<feature type="coiled-coil region" evidence="1">
    <location>
        <begin position="3"/>
        <end position="37"/>
    </location>
</feature>
<dbReference type="Proteomes" id="UP000823894">
    <property type="component" value="Unassembled WGS sequence"/>
</dbReference>
<organism evidence="2 3">
    <name type="scientific">Candidatus Mediterraneibacter faecigallinarum</name>
    <dbReference type="NCBI Taxonomy" id="2838669"/>
    <lineage>
        <taxon>Bacteria</taxon>
        <taxon>Bacillati</taxon>
        <taxon>Bacillota</taxon>
        <taxon>Clostridia</taxon>
        <taxon>Lachnospirales</taxon>
        <taxon>Lachnospiraceae</taxon>
        <taxon>Mediterraneibacter</taxon>
    </lineage>
</organism>
<evidence type="ECO:0000256" key="1">
    <source>
        <dbReference type="SAM" id="Coils"/>
    </source>
</evidence>
<accession>A0A9D2SX85</accession>